<organism evidence="9 12">
    <name type="scientific">Serratia marcescens</name>
    <dbReference type="NCBI Taxonomy" id="615"/>
    <lineage>
        <taxon>Bacteria</taxon>
        <taxon>Pseudomonadati</taxon>
        <taxon>Pseudomonadota</taxon>
        <taxon>Gammaproteobacteria</taxon>
        <taxon>Enterobacterales</taxon>
        <taxon>Yersiniaceae</taxon>
        <taxon>Serratia</taxon>
    </lineage>
</organism>
<keyword evidence="4" id="KW-0238">DNA-binding</keyword>
<proteinExistence type="inferred from homology"/>
<dbReference type="GO" id="GO:0003700">
    <property type="term" value="F:DNA-binding transcription factor activity"/>
    <property type="evidence" value="ECO:0007669"/>
    <property type="project" value="InterPro"/>
</dbReference>
<dbReference type="PROSITE" id="PS50931">
    <property type="entry name" value="HTH_LYSR"/>
    <property type="match status" value="1"/>
</dbReference>
<reference evidence="8 14" key="6">
    <citation type="submission" date="2023-11" db="EMBL/GenBank/DDBJ databases">
        <title>Detection of rare carbapenemases in Enterobacterales - comparison of two colorimetric and two CIM-based carbapenemase assays.</title>
        <authorList>
            <person name="Schaffarczyk L."/>
            <person name="Noster J."/>
            <person name="Stelzer Y."/>
            <person name="Sattler J."/>
            <person name="Gatermann S."/>
            <person name="Hamprecht A."/>
        </authorList>
    </citation>
    <scope>NUCLEOTIDE SEQUENCE [LARGE SCALE GENOMIC DNA]</scope>
    <source>
        <strain evidence="8 14">CIM-Carb-136</strain>
    </source>
</reference>
<dbReference type="SUPFAM" id="SSF53850">
    <property type="entry name" value="Periplasmic binding protein-like II"/>
    <property type="match status" value="1"/>
</dbReference>
<dbReference type="InterPro" id="IPR036390">
    <property type="entry name" value="WH_DNA-bd_sf"/>
</dbReference>
<evidence type="ECO:0000256" key="5">
    <source>
        <dbReference type="ARBA" id="ARBA00023163"/>
    </source>
</evidence>
<dbReference type="EMBL" id="CP029449">
    <property type="protein sequence ID" value="AWL69850.1"/>
    <property type="molecule type" value="Genomic_DNA"/>
</dbReference>
<reference evidence="12" key="1">
    <citation type="submission" date="2016-04" db="EMBL/GenBank/DDBJ databases">
        <authorList>
            <person name="Osei Sekyere J."/>
            <person name="Sivertsen A."/>
            <person name="Pedersen A.T."/>
            <person name="Sundsfjord A."/>
        </authorList>
    </citation>
    <scope>NUCLEOTIDE SEQUENCE [LARGE SCALE GENOMIC DNA]</scope>
    <source>
        <strain evidence="12">945174350</strain>
    </source>
</reference>
<evidence type="ECO:0000313" key="8">
    <source>
        <dbReference type="EMBL" id="MDX7082673.1"/>
    </source>
</evidence>
<evidence type="ECO:0000256" key="1">
    <source>
        <dbReference type="ARBA" id="ARBA00009437"/>
    </source>
</evidence>
<keyword evidence="3" id="KW-0805">Transcription regulation</keyword>
<feature type="domain" description="HTH lysR-type" evidence="6">
    <location>
        <begin position="1"/>
        <end position="58"/>
    </location>
</feature>
<evidence type="ECO:0000313" key="9">
    <source>
        <dbReference type="EMBL" id="OCO82965.1"/>
    </source>
</evidence>
<name>A0A0A5LR96_SERMA</name>
<dbReference type="AlphaFoldDB" id="A0A0A5LR96"/>
<sequence length="292" mass="32320">MNLKQIRYALAVAEELNFTRAAQRCHTVQSALSHQIAKLEEELGCTLFERTSRRVRLTPAGQAFVAPAQRLLAAQQALVEEVTAADGAVSGTLTIGTISTINVMALTERLDKFHRHYPAVNIRLYVGMSEALLEDVRQQKCDMAFVGIWPGDADLLPMSHRQLADEPLVALVAPQHPLAGRERVNLQALAEVPLVDFYSGTGARRQTDRAFQAAGIRRHVSFEIDHIEWLENLVRRGLAAGIVPISTAQRLSALVSIPIEDGPRRQVYCIWPQPMSTIAERFLHFSGIDMAG</sequence>
<evidence type="ECO:0000256" key="2">
    <source>
        <dbReference type="ARBA" id="ARBA00022491"/>
    </source>
</evidence>
<evidence type="ECO:0000313" key="14">
    <source>
        <dbReference type="Proteomes" id="UP001275057"/>
    </source>
</evidence>
<dbReference type="Proteomes" id="UP001275057">
    <property type="component" value="Unassembled WGS sequence"/>
</dbReference>
<evidence type="ECO:0000256" key="3">
    <source>
        <dbReference type="ARBA" id="ARBA00023015"/>
    </source>
</evidence>
<dbReference type="GO" id="GO:0003677">
    <property type="term" value="F:DNA binding"/>
    <property type="evidence" value="ECO:0007669"/>
    <property type="project" value="UniProtKB-KW"/>
</dbReference>
<reference evidence="11" key="3">
    <citation type="submission" date="2017-12" db="EMBL/GenBank/DDBJ databases">
        <title>FDA dAtabase for Regulatory Grade micrObial Sequences (FDA-ARGOS): Supporting development and validation of Infectious Disease Dx tests.</title>
        <authorList>
            <person name="Campos J."/>
            <person name="Goldberg B."/>
            <person name="Tallon L."/>
            <person name="Sadzewicz L."/>
            <person name="Sengamalay N."/>
            <person name="Ott S."/>
            <person name="Godinez A."/>
            <person name="Nagaraj S."/>
            <person name="Vavikolanu K."/>
            <person name="Vyas G."/>
            <person name="Nadendla S."/>
            <person name="Aluvathingal J."/>
            <person name="Geyer C."/>
            <person name="Nandy P."/>
            <person name="Hobson J."/>
            <person name="Sichtig H."/>
        </authorList>
    </citation>
    <scope>NUCLEOTIDE SEQUENCE [LARGE SCALE GENOMIC DNA]</scope>
    <source>
        <strain evidence="11">FDAARGOS_79</strain>
    </source>
</reference>
<keyword evidence="2" id="KW-0678">Repressor</keyword>
<gene>
    <name evidence="9" type="ORF">AN695_0220755</name>
    <name evidence="7" type="ORF">DKC05_20460</name>
    <name evidence="10" type="ORF">MC70_003545</name>
    <name evidence="8" type="ORF">SJ435_09760</name>
</gene>
<evidence type="ECO:0000256" key="4">
    <source>
        <dbReference type="ARBA" id="ARBA00023125"/>
    </source>
</evidence>
<dbReference type="FunFam" id="1.10.10.10:FF:000001">
    <property type="entry name" value="LysR family transcriptional regulator"/>
    <property type="match status" value="1"/>
</dbReference>
<dbReference type="PANTHER" id="PTHR30346">
    <property type="entry name" value="TRANSCRIPTIONAL DUAL REGULATOR HCAR-RELATED"/>
    <property type="match status" value="1"/>
</dbReference>
<dbReference type="EMBL" id="JTBC02000002">
    <property type="protein sequence ID" value="PNO69120.1"/>
    <property type="molecule type" value="Genomic_DNA"/>
</dbReference>
<dbReference type="InterPro" id="IPR036388">
    <property type="entry name" value="WH-like_DNA-bd_sf"/>
</dbReference>
<keyword evidence="5" id="KW-0804">Transcription</keyword>
<dbReference type="SUPFAM" id="SSF46785">
    <property type="entry name" value="Winged helix' DNA-binding domain"/>
    <property type="match status" value="1"/>
</dbReference>
<reference evidence="9" key="2">
    <citation type="journal article" date="2017" name="PLoS ONE">
        <title>Genomic and phenotypic characterisation of fluoroquinolone resistance mechanisms in Enterobacteriaceae in Durban, South Africa.</title>
        <authorList>
            <person name="Osei Sekyere J."/>
            <person name="Amoako D.G."/>
        </authorList>
    </citation>
    <scope>NUCLEOTIDE SEQUENCE</scope>
    <source>
        <strain evidence="9">945174350</strain>
    </source>
</reference>
<dbReference type="Gene3D" id="1.10.10.10">
    <property type="entry name" value="Winged helix-like DNA-binding domain superfamily/Winged helix DNA-binding domain"/>
    <property type="match status" value="1"/>
</dbReference>
<evidence type="ECO:0000313" key="13">
    <source>
        <dbReference type="Proteomes" id="UP000245399"/>
    </source>
</evidence>
<accession>A0A0A5LR96</accession>
<evidence type="ECO:0000259" key="6">
    <source>
        <dbReference type="PROSITE" id="PS50931"/>
    </source>
</evidence>
<evidence type="ECO:0000313" key="10">
    <source>
        <dbReference type="EMBL" id="PNO69120.1"/>
    </source>
</evidence>
<dbReference type="Pfam" id="PF03466">
    <property type="entry name" value="LysR_substrate"/>
    <property type="match status" value="1"/>
</dbReference>
<dbReference type="EMBL" id="LJEX02000109">
    <property type="protein sequence ID" value="OCO82965.1"/>
    <property type="molecule type" value="Genomic_DNA"/>
</dbReference>
<dbReference type="PRINTS" id="PR00039">
    <property type="entry name" value="HTHLYSR"/>
</dbReference>
<dbReference type="Proteomes" id="UP000030378">
    <property type="component" value="Unassembled WGS sequence"/>
</dbReference>
<dbReference type="InterPro" id="IPR005119">
    <property type="entry name" value="LysR_subst-bd"/>
</dbReference>
<dbReference type="InterPro" id="IPR000847">
    <property type="entry name" value="LysR_HTH_N"/>
</dbReference>
<dbReference type="Pfam" id="PF00126">
    <property type="entry name" value="HTH_1"/>
    <property type="match status" value="1"/>
</dbReference>
<dbReference type="Proteomes" id="UP000245399">
    <property type="component" value="Chromosome"/>
</dbReference>
<reference evidence="7 13" key="5">
    <citation type="submission" date="2018-05" db="EMBL/GenBank/DDBJ databases">
        <title>Klebsiella quasipneumonaiae provides a window into carbapenemase gene transfer, plasmid rearrangements and nosocomial acquisition from the hospital environment.</title>
        <authorList>
            <person name="Mathers A.J."/>
            <person name="Vegesana K."/>
            <person name="Stoesser N."/>
            <person name="Crook D."/>
            <person name="Vaughan A."/>
            <person name="Barry K."/>
            <person name="Parikh H."/>
            <person name="Sebra R."/>
            <person name="Kotay S."/>
            <person name="Walker A.S."/>
            <person name="Sheppard A.E."/>
        </authorList>
    </citation>
    <scope>NUCLEOTIDE SEQUENCE [LARGE SCALE GENOMIC DNA]</scope>
    <source>
        <strain evidence="7 13">CAV1761</strain>
    </source>
</reference>
<dbReference type="Gene3D" id="3.40.190.290">
    <property type="match status" value="1"/>
</dbReference>
<dbReference type="CDD" id="cd08436">
    <property type="entry name" value="PBP2_LTTR_like_3"/>
    <property type="match status" value="1"/>
</dbReference>
<evidence type="ECO:0000313" key="12">
    <source>
        <dbReference type="Proteomes" id="UP000050489"/>
    </source>
</evidence>
<dbReference type="EMBL" id="JAXABG010000004">
    <property type="protein sequence ID" value="MDX7082673.1"/>
    <property type="molecule type" value="Genomic_DNA"/>
</dbReference>
<comment type="similarity">
    <text evidence="1">Belongs to the LysR transcriptional regulatory family.</text>
</comment>
<reference evidence="10" key="4">
    <citation type="submission" date="2017-12" db="EMBL/GenBank/DDBJ databases">
        <title>FDA dAtabase for Regulatory Grade micrObial Sequences (FDA-ARGOS): Supporting development and validation of Infectious Disease Dx tests.</title>
        <authorList>
            <person name="Campos J."/>
            <person name="Goldberg B."/>
            <person name="Tallon L.J."/>
            <person name="Sadzewicz L."/>
            <person name="Sengamalay N."/>
            <person name="Ott S."/>
            <person name="Godinez A."/>
            <person name="Nagaraj S."/>
            <person name="Vavikolanu K."/>
            <person name="Vyas G."/>
            <person name="Nadendla S."/>
            <person name="Aluvathingal J."/>
            <person name="Geyer C."/>
            <person name="Nandy P."/>
            <person name="Hobson J."/>
            <person name="Sichtig H."/>
        </authorList>
    </citation>
    <scope>NUCLEOTIDE SEQUENCE</scope>
    <source>
        <strain evidence="10">FDAARGOS_79</strain>
    </source>
</reference>
<dbReference type="PANTHER" id="PTHR30346:SF30">
    <property type="entry name" value="SMALL NEUTRAL PROTEASE REGULATORY PROTEIN"/>
    <property type="match status" value="1"/>
</dbReference>
<dbReference type="Proteomes" id="UP000050489">
    <property type="component" value="Unassembled WGS sequence"/>
</dbReference>
<dbReference type="RefSeq" id="WP_038872847.1">
    <property type="nucleotide sequence ID" value="NZ_CABMHU010000045.1"/>
</dbReference>
<protein>
    <submittedName>
        <fullName evidence="9">LysR family transcriptional regulator</fullName>
    </submittedName>
</protein>
<evidence type="ECO:0000313" key="7">
    <source>
        <dbReference type="EMBL" id="AWL69850.1"/>
    </source>
</evidence>
<evidence type="ECO:0000313" key="11">
    <source>
        <dbReference type="Proteomes" id="UP000030378"/>
    </source>
</evidence>
<dbReference type="GO" id="GO:0032993">
    <property type="term" value="C:protein-DNA complex"/>
    <property type="evidence" value="ECO:0007669"/>
    <property type="project" value="TreeGrafter"/>
</dbReference>